<organism evidence="3 4">
    <name type="scientific">Terrisporobacter othiniensis</name>
    <dbReference type="NCBI Taxonomy" id="1577792"/>
    <lineage>
        <taxon>Bacteria</taxon>
        <taxon>Bacillati</taxon>
        <taxon>Bacillota</taxon>
        <taxon>Clostridia</taxon>
        <taxon>Peptostreptococcales</taxon>
        <taxon>Peptostreptococcaceae</taxon>
        <taxon>Terrisporobacter</taxon>
    </lineage>
</organism>
<dbReference type="Proteomes" id="UP000031189">
    <property type="component" value="Unassembled WGS sequence"/>
</dbReference>
<dbReference type="Gene3D" id="1.10.10.2840">
    <property type="entry name" value="PucR C-terminal helix-turn-helix domain"/>
    <property type="match status" value="1"/>
</dbReference>
<dbReference type="Pfam" id="PF13556">
    <property type="entry name" value="HTH_30"/>
    <property type="match status" value="1"/>
</dbReference>
<feature type="domain" description="Purine catabolism PurC-like" evidence="1">
    <location>
        <begin position="7"/>
        <end position="135"/>
    </location>
</feature>
<dbReference type="EMBL" id="JWHR01000032">
    <property type="protein sequence ID" value="KHS58416.1"/>
    <property type="molecule type" value="Genomic_DNA"/>
</dbReference>
<dbReference type="InterPro" id="IPR042070">
    <property type="entry name" value="PucR_C-HTH_sf"/>
</dbReference>
<feature type="domain" description="PucR C-terminal helix-turn-helix" evidence="2">
    <location>
        <begin position="330"/>
        <end position="388"/>
    </location>
</feature>
<proteinExistence type="predicted"/>
<evidence type="ECO:0000259" key="2">
    <source>
        <dbReference type="Pfam" id="PF13556"/>
    </source>
</evidence>
<dbReference type="RefSeq" id="WP_039678359.1">
    <property type="nucleotide sequence ID" value="NZ_JWHR01000032.1"/>
</dbReference>
<dbReference type="Pfam" id="PF07905">
    <property type="entry name" value="PucR"/>
    <property type="match status" value="1"/>
</dbReference>
<keyword evidence="4" id="KW-1185">Reference proteome</keyword>
<gene>
    <name evidence="3" type="ORF">QX51_02615</name>
</gene>
<evidence type="ECO:0000313" key="4">
    <source>
        <dbReference type="Proteomes" id="UP000031189"/>
    </source>
</evidence>
<name>A0A0B3VNP1_9FIRM</name>
<dbReference type="InterPro" id="IPR025736">
    <property type="entry name" value="PucR_C-HTH_dom"/>
</dbReference>
<accession>A0A0B3VNP1</accession>
<dbReference type="InterPro" id="IPR012914">
    <property type="entry name" value="PucR_dom"/>
</dbReference>
<reference evidence="3 4" key="1">
    <citation type="submission" date="2014-12" db="EMBL/GenBank/DDBJ databases">
        <title>Draft genome sequence of Terrisporobacter sp. 08-306576, isolated from the blood culture of a bacteremia patient.</title>
        <authorList>
            <person name="Lund L.C."/>
            <person name="Sydenham T.V."/>
            <person name="Hogh S.V."/>
            <person name="Skov M.N."/>
            <person name="Kemp M."/>
            <person name="Justesen U.S."/>
        </authorList>
    </citation>
    <scope>NUCLEOTIDE SEQUENCE [LARGE SCALE GENOMIC DNA]</scope>
    <source>
        <strain evidence="3 4">08-306576</strain>
    </source>
</reference>
<evidence type="ECO:0000259" key="1">
    <source>
        <dbReference type="Pfam" id="PF07905"/>
    </source>
</evidence>
<dbReference type="AlphaFoldDB" id="A0A0B3VNP1"/>
<dbReference type="OrthoDB" id="212459at2"/>
<protein>
    <recommendedName>
        <fullName evidence="5">PucR family transcriptional regulator</fullName>
    </recommendedName>
</protein>
<evidence type="ECO:0000313" key="3">
    <source>
        <dbReference type="EMBL" id="KHS58416.1"/>
    </source>
</evidence>
<comment type="caution">
    <text evidence="3">The sequence shown here is derived from an EMBL/GenBank/DDBJ whole genome shotgun (WGS) entry which is preliminary data.</text>
</comment>
<sequence>MNITVNDCLQLPIMSAATVVAGSGGLNKNVLGISVLETSKTILNSDSYKGFGGELVVTGFISCYDDIESMLRCVELFAKGGDSGLIIFYVGIYLKEIPKEVCELADKLDFPIIMMPKNTDAIPYSYVIYEVMQLIFQKKLEANAWRKNSHEIDAEFVQSILDEDRMSLHRLSFYIDDYPEDIRYMRYVYIEESFLKKGELLDKIRRFYKDNNIKAYIGIYKNSIVILISKKSSLISDEIDKLYEYIDDIYERPIISHLDKLNSLEDIISAYKLCAFTMKEIKFIFKTKKYFNRHELLFTEQCINLIKDGESDIQYYLSIVNKVEKSDKNLYETLESYLIDYNTNIIETSENMFLHKNTVQYRLNKIKEAIGSDIFEFPAINQLTIAIAIKRIRNNR</sequence>
<dbReference type="STRING" id="1577792.QX51_02615"/>
<evidence type="ECO:0008006" key="5">
    <source>
        <dbReference type="Google" id="ProtNLM"/>
    </source>
</evidence>